<keyword evidence="4" id="KW-1185">Reference proteome</keyword>
<name>A0AAN9YG44_9PEZI</name>
<feature type="compositionally biased region" description="Basic residues" evidence="1">
    <location>
        <begin position="194"/>
        <end position="215"/>
    </location>
</feature>
<proteinExistence type="predicted"/>
<evidence type="ECO:0000313" key="4">
    <source>
        <dbReference type="Proteomes" id="UP001320245"/>
    </source>
</evidence>
<organism evidence="3 4">
    <name type="scientific">Cytospora paraplurivora</name>
    <dbReference type="NCBI Taxonomy" id="2898453"/>
    <lineage>
        <taxon>Eukaryota</taxon>
        <taxon>Fungi</taxon>
        <taxon>Dikarya</taxon>
        <taxon>Ascomycota</taxon>
        <taxon>Pezizomycotina</taxon>
        <taxon>Sordariomycetes</taxon>
        <taxon>Sordariomycetidae</taxon>
        <taxon>Diaporthales</taxon>
        <taxon>Cytosporaceae</taxon>
        <taxon>Cytospora</taxon>
    </lineage>
</organism>
<evidence type="ECO:0000256" key="2">
    <source>
        <dbReference type="SAM" id="Phobius"/>
    </source>
</evidence>
<reference evidence="3 4" key="1">
    <citation type="journal article" date="2023" name="PLoS ONE">
        <title>Cytospora paraplurivora sp. nov. isolated from orchards with fruit tree decline syndrome in Ontario, Canada.</title>
        <authorList>
            <person name="Ilyukhin E."/>
            <person name="Nguyen H.D.T."/>
            <person name="Castle A.J."/>
            <person name="Ellouze W."/>
        </authorList>
    </citation>
    <scope>NUCLEOTIDE SEQUENCE [LARGE SCALE GENOMIC DNA]</scope>
    <source>
        <strain evidence="3 4">FDS-564</strain>
    </source>
</reference>
<accession>A0AAN9YG44</accession>
<feature type="transmembrane region" description="Helical" evidence="2">
    <location>
        <begin position="340"/>
        <end position="365"/>
    </location>
</feature>
<protein>
    <submittedName>
        <fullName evidence="3">Uncharacterized protein</fullName>
    </submittedName>
</protein>
<dbReference type="AlphaFoldDB" id="A0AAN9YG44"/>
<feature type="region of interest" description="Disordered" evidence="1">
    <location>
        <begin position="177"/>
        <end position="223"/>
    </location>
</feature>
<evidence type="ECO:0000256" key="1">
    <source>
        <dbReference type="SAM" id="MobiDB-lite"/>
    </source>
</evidence>
<comment type="caution">
    <text evidence="3">The sequence shown here is derived from an EMBL/GenBank/DDBJ whole genome shotgun (WGS) entry which is preliminary data.</text>
</comment>
<sequence length="393" mass="44740">MFIDDYCESDEECVSPTALPHPSALETRSRRARFILDGLNEDAAMTLQPQKGPKQSWTWETRYTKSRTQTVADPDTTTYLCMNFPQRLQKRISDTIHSLEALARNPLFMDTLIIDEMISFYRDAIKTHRAQLLAVQNDEETSSTDMSIKLEELAGNWRTILRDIQSIQTHIQHLQSVAETRTHQRQAPAPAPARYHHHHHHHHHNPSQHRFQRGHTRQESSEVVLGPPAREILQLQNSTCEFWSRCVGMYLERTTARIDRTSTTYRLHKTIPLGQGQQGQQGGGGGALPQQLNRRLSNLTVEVAVKIQRSTSSSSVSTLALSLLSTIFFSPDGLVFAITYWWWILVTLVVPLTFVILHLWFETLASNTAFVRRRKAQRLGGGVAEDGVKETDS</sequence>
<keyword evidence="2" id="KW-1133">Transmembrane helix</keyword>
<gene>
    <name evidence="3" type="ORF">SLS53_005340</name>
</gene>
<keyword evidence="2" id="KW-0472">Membrane</keyword>
<dbReference type="Proteomes" id="UP001320245">
    <property type="component" value="Unassembled WGS sequence"/>
</dbReference>
<keyword evidence="2" id="KW-0812">Transmembrane</keyword>
<dbReference type="EMBL" id="JAJSPL020000020">
    <property type="protein sequence ID" value="KAK7740497.1"/>
    <property type="molecule type" value="Genomic_DNA"/>
</dbReference>
<evidence type="ECO:0000313" key="3">
    <source>
        <dbReference type="EMBL" id="KAK7740497.1"/>
    </source>
</evidence>